<dbReference type="Pfam" id="PF00172">
    <property type="entry name" value="Zn_clus"/>
    <property type="match status" value="1"/>
</dbReference>
<protein>
    <recommendedName>
        <fullName evidence="2">Zn(2)-C6 fungal-type domain-containing protein</fullName>
    </recommendedName>
</protein>
<proteinExistence type="predicted"/>
<accession>A0A139AD00</accession>
<organism evidence="3 4">
    <name type="scientific">Gonapodya prolifera (strain JEL478)</name>
    <name type="common">Monoblepharis prolifera</name>
    <dbReference type="NCBI Taxonomy" id="1344416"/>
    <lineage>
        <taxon>Eukaryota</taxon>
        <taxon>Fungi</taxon>
        <taxon>Fungi incertae sedis</taxon>
        <taxon>Chytridiomycota</taxon>
        <taxon>Chytridiomycota incertae sedis</taxon>
        <taxon>Monoblepharidomycetes</taxon>
        <taxon>Monoblepharidales</taxon>
        <taxon>Gonapodyaceae</taxon>
        <taxon>Gonapodya</taxon>
    </lineage>
</organism>
<evidence type="ECO:0000313" key="4">
    <source>
        <dbReference type="Proteomes" id="UP000070544"/>
    </source>
</evidence>
<dbReference type="AlphaFoldDB" id="A0A139AD00"/>
<reference evidence="3 4" key="1">
    <citation type="journal article" date="2015" name="Genome Biol. Evol.">
        <title>Phylogenomic analyses indicate that early fungi evolved digesting cell walls of algal ancestors of land plants.</title>
        <authorList>
            <person name="Chang Y."/>
            <person name="Wang S."/>
            <person name="Sekimoto S."/>
            <person name="Aerts A.L."/>
            <person name="Choi C."/>
            <person name="Clum A."/>
            <person name="LaButti K.M."/>
            <person name="Lindquist E.A."/>
            <person name="Yee Ngan C."/>
            <person name="Ohm R.A."/>
            <person name="Salamov A.A."/>
            <person name="Grigoriev I.V."/>
            <person name="Spatafora J.W."/>
            <person name="Berbee M.L."/>
        </authorList>
    </citation>
    <scope>NUCLEOTIDE SEQUENCE [LARGE SCALE GENOMIC DNA]</scope>
    <source>
        <strain evidence="3 4">JEL478</strain>
    </source>
</reference>
<evidence type="ECO:0000313" key="3">
    <source>
        <dbReference type="EMBL" id="KXS14692.1"/>
    </source>
</evidence>
<dbReference type="InterPro" id="IPR036864">
    <property type="entry name" value="Zn2-C6_fun-type_DNA-bd_sf"/>
</dbReference>
<dbReference type="GO" id="GO:0008270">
    <property type="term" value="F:zinc ion binding"/>
    <property type="evidence" value="ECO:0007669"/>
    <property type="project" value="InterPro"/>
</dbReference>
<keyword evidence="1" id="KW-0812">Transmembrane</keyword>
<dbReference type="SUPFAM" id="SSF57701">
    <property type="entry name" value="Zn2/Cys6 DNA-binding domain"/>
    <property type="match status" value="1"/>
</dbReference>
<dbReference type="Proteomes" id="UP000070544">
    <property type="component" value="Unassembled WGS sequence"/>
</dbReference>
<feature type="transmembrane region" description="Helical" evidence="1">
    <location>
        <begin position="154"/>
        <end position="171"/>
    </location>
</feature>
<dbReference type="OrthoDB" id="2181427at2759"/>
<keyword evidence="1" id="KW-0472">Membrane</keyword>
<evidence type="ECO:0000259" key="2">
    <source>
        <dbReference type="PROSITE" id="PS50048"/>
    </source>
</evidence>
<feature type="domain" description="Zn(2)-C6 fungal-type" evidence="2">
    <location>
        <begin position="18"/>
        <end position="48"/>
    </location>
</feature>
<dbReference type="InterPro" id="IPR001138">
    <property type="entry name" value="Zn2Cys6_DnaBD"/>
</dbReference>
<keyword evidence="1" id="KW-1133">Transmembrane helix</keyword>
<dbReference type="GO" id="GO:0000981">
    <property type="term" value="F:DNA-binding transcription factor activity, RNA polymerase II-specific"/>
    <property type="evidence" value="ECO:0007669"/>
    <property type="project" value="InterPro"/>
</dbReference>
<keyword evidence="4" id="KW-1185">Reference proteome</keyword>
<dbReference type="CDD" id="cd00067">
    <property type="entry name" value="GAL4"/>
    <property type="match status" value="1"/>
</dbReference>
<dbReference type="PROSITE" id="PS50048">
    <property type="entry name" value="ZN2_CY6_FUNGAL_2"/>
    <property type="match status" value="1"/>
</dbReference>
<dbReference type="EMBL" id="KQ965767">
    <property type="protein sequence ID" value="KXS14692.1"/>
    <property type="molecule type" value="Genomic_DNA"/>
</dbReference>
<name>A0A139AD00_GONPJ</name>
<sequence length="665" mass="73985">MSRAPSSRRAKAARKRRACDACFFAHEKCDLHERPCPSCFSRNLPCTDLRDAHTDTIKAQRDPLTASLNVNANAPIGTSKEVVVWHTHHRPHIDIPLWIFDDLAPLDDNLNGRLWQKVNELRNIGFHKNELAHWELGVNVNASKGRGPKNACPLIVYANMAFASLCGVIGIPEPKPSGDARDALPYLERCRRLMGYVRNVPSPDGLAALLNVLIASIACFYISSSAIVKTSDMIDDVVSQLHLDRDPQLLDPSDDMSEGDLFIRRMLFWVPLRMRWGVFYLTANSRVQSVMSHFVVDAAQMYPYMPSVLIPADLHDVSSPTLQPSSFLSLSPAVLEHATKGFIGEDVDPAPLSTYGYFLCGQVGAYRTWLSGIASKAPEEPFLLSPNSDSFALQRLRNLDECFTALYKLLPQSSIDLLQTGKGYITFSDMDAWFVPGRKSFLASQIPRPRFCPNACFWLFDMLGARIMLHSPVEGNAVLLSEVTGSCQSSGDQTEMAWLQHDLGFAKCMEAASRITCLLQAYALSCWSERVTAVFPMAVFGIYLCVVMNIINYRNLQYLSSLENNGELSSQEIDLNSSRSSQAENSTVSSARDIALFSLSLLEAVGSILHSAREFALVARYTLTATSGPFVPTHRLFDYDELRKLSGIVQTLRNPSGEIWQLFVH</sequence>
<evidence type="ECO:0000256" key="1">
    <source>
        <dbReference type="SAM" id="Phobius"/>
    </source>
</evidence>
<feature type="transmembrane region" description="Helical" evidence="1">
    <location>
        <begin position="533"/>
        <end position="551"/>
    </location>
</feature>
<gene>
    <name evidence="3" type="ORF">M427DRAFT_57352</name>
</gene>
<feature type="transmembrane region" description="Helical" evidence="1">
    <location>
        <begin position="205"/>
        <end position="223"/>
    </location>
</feature>